<accession>A0ABR6NHY5</accession>
<reference evidence="3 4" key="1">
    <citation type="submission" date="2020-08" db="EMBL/GenBank/DDBJ databases">
        <title>Exploring microbial biodiversity for novel pathways involved in the catabolism of aromatic compounds derived from lignin.</title>
        <authorList>
            <person name="Elkins J."/>
        </authorList>
    </citation>
    <scope>NUCLEOTIDE SEQUENCE [LARGE SCALE GENOMIC DNA]</scope>
    <source>
        <strain evidence="3 4">B1D3A</strain>
    </source>
</reference>
<evidence type="ECO:0000313" key="4">
    <source>
        <dbReference type="Proteomes" id="UP001138540"/>
    </source>
</evidence>
<dbReference type="EMBL" id="JACHKA010000001">
    <property type="protein sequence ID" value="MBB5986881.1"/>
    <property type="molecule type" value="Genomic_DNA"/>
</dbReference>
<dbReference type="Gene3D" id="1.20.1260.10">
    <property type="match status" value="1"/>
</dbReference>
<name>A0ABR6NHY5_9SPHN</name>
<evidence type="ECO:0000256" key="1">
    <source>
        <dbReference type="SAM" id="MobiDB-lite"/>
    </source>
</evidence>
<dbReference type="RefSeq" id="WP_184154912.1">
    <property type="nucleotide sequence ID" value="NZ_JACHKA010000001.1"/>
</dbReference>
<dbReference type="InterPro" id="IPR025419">
    <property type="entry name" value="DUF4142"/>
</dbReference>
<feature type="domain" description="DUF4142" evidence="2">
    <location>
        <begin position="60"/>
        <end position="193"/>
    </location>
</feature>
<proteinExistence type="predicted"/>
<protein>
    <submittedName>
        <fullName evidence="3">Membrane protein</fullName>
    </submittedName>
</protein>
<gene>
    <name evidence="3" type="ORF">HNP60_002855</name>
</gene>
<evidence type="ECO:0000259" key="2">
    <source>
        <dbReference type="Pfam" id="PF13628"/>
    </source>
</evidence>
<feature type="compositionally biased region" description="Basic and acidic residues" evidence="1">
    <location>
        <begin position="27"/>
        <end position="44"/>
    </location>
</feature>
<comment type="caution">
    <text evidence="3">The sequence shown here is derived from an EMBL/GenBank/DDBJ whole genome shotgun (WGS) entry which is preliminary data.</text>
</comment>
<sequence length="202" mass="21733">MRYVSGTGTGLGVALLALLLAGCNDRQKPSEGDGTVARDHEGVRPEGVSSTDAPLTSTYYIPQATIGDMYEVEAAGIASERTRNPAIRAFAARMTEDHGKTMSELQSFVAANPVNRAPAQSLDPRRRAMIDNLKNASDAEFDEVYLGQQAAAHDEAFYLHSSFANNGDDPKLQELAGRTAELIQHHKRMLTELGSGGAQETQ</sequence>
<evidence type="ECO:0000313" key="3">
    <source>
        <dbReference type="EMBL" id="MBB5986881.1"/>
    </source>
</evidence>
<organism evidence="3 4">
    <name type="scientific">Sphingobium lignivorans</name>
    <dbReference type="NCBI Taxonomy" id="2735886"/>
    <lineage>
        <taxon>Bacteria</taxon>
        <taxon>Pseudomonadati</taxon>
        <taxon>Pseudomonadota</taxon>
        <taxon>Alphaproteobacteria</taxon>
        <taxon>Sphingomonadales</taxon>
        <taxon>Sphingomonadaceae</taxon>
        <taxon>Sphingobium</taxon>
    </lineage>
</organism>
<feature type="region of interest" description="Disordered" evidence="1">
    <location>
        <begin position="27"/>
        <end position="54"/>
    </location>
</feature>
<dbReference type="PANTHER" id="PTHR38593:SF1">
    <property type="entry name" value="BLR2558 PROTEIN"/>
    <property type="match status" value="1"/>
</dbReference>
<dbReference type="PROSITE" id="PS51257">
    <property type="entry name" value="PROKAR_LIPOPROTEIN"/>
    <property type="match status" value="1"/>
</dbReference>
<dbReference type="Proteomes" id="UP001138540">
    <property type="component" value="Unassembled WGS sequence"/>
</dbReference>
<dbReference type="InterPro" id="IPR012347">
    <property type="entry name" value="Ferritin-like"/>
</dbReference>
<dbReference type="PANTHER" id="PTHR38593">
    <property type="entry name" value="BLR2558 PROTEIN"/>
    <property type="match status" value="1"/>
</dbReference>
<dbReference type="Pfam" id="PF13628">
    <property type="entry name" value="DUF4142"/>
    <property type="match status" value="1"/>
</dbReference>
<keyword evidence="4" id="KW-1185">Reference proteome</keyword>